<dbReference type="InterPro" id="IPR000792">
    <property type="entry name" value="Tscrpt_reg_LuxR_C"/>
</dbReference>
<keyword evidence="2" id="KW-0805">Transcription regulation</keyword>
<keyword evidence="1 5" id="KW-0597">Phosphoprotein</keyword>
<dbReference type="Pfam" id="PF00196">
    <property type="entry name" value="GerE"/>
    <property type="match status" value="1"/>
</dbReference>
<accession>A0ABS5Z0P8</accession>
<dbReference type="InterPro" id="IPR058245">
    <property type="entry name" value="NreC/VraR/RcsB-like_REC"/>
</dbReference>
<evidence type="ECO:0000256" key="1">
    <source>
        <dbReference type="ARBA" id="ARBA00022553"/>
    </source>
</evidence>
<keyword evidence="3" id="KW-0238">DNA-binding</keyword>
<dbReference type="CDD" id="cd06170">
    <property type="entry name" value="LuxR_C_like"/>
    <property type="match status" value="1"/>
</dbReference>
<dbReference type="SUPFAM" id="SSF52172">
    <property type="entry name" value="CheY-like"/>
    <property type="match status" value="1"/>
</dbReference>
<dbReference type="Pfam" id="PF00072">
    <property type="entry name" value="Response_reg"/>
    <property type="match status" value="1"/>
</dbReference>
<dbReference type="InterPro" id="IPR001789">
    <property type="entry name" value="Sig_transdc_resp-reg_receiver"/>
</dbReference>
<organism evidence="8 9">
    <name type="scientific">Paractinoplanes bogorensis</name>
    <dbReference type="NCBI Taxonomy" id="1610840"/>
    <lineage>
        <taxon>Bacteria</taxon>
        <taxon>Bacillati</taxon>
        <taxon>Actinomycetota</taxon>
        <taxon>Actinomycetes</taxon>
        <taxon>Micromonosporales</taxon>
        <taxon>Micromonosporaceae</taxon>
        <taxon>Paractinoplanes</taxon>
    </lineage>
</organism>
<dbReference type="PANTHER" id="PTHR44688:SF16">
    <property type="entry name" value="DNA-BINDING TRANSCRIPTIONAL ACTIVATOR DEVR_DOSR"/>
    <property type="match status" value="1"/>
</dbReference>
<comment type="caution">
    <text evidence="8">The sequence shown here is derived from an EMBL/GenBank/DDBJ whole genome shotgun (WGS) entry which is preliminary data.</text>
</comment>
<keyword evidence="4" id="KW-0804">Transcription</keyword>
<dbReference type="InterPro" id="IPR016032">
    <property type="entry name" value="Sig_transdc_resp-reg_C-effctor"/>
</dbReference>
<feature type="domain" description="HTH luxR-type" evidence="6">
    <location>
        <begin position="130"/>
        <end position="195"/>
    </location>
</feature>
<dbReference type="PROSITE" id="PS50110">
    <property type="entry name" value="RESPONSE_REGULATORY"/>
    <property type="match status" value="1"/>
</dbReference>
<gene>
    <name evidence="8" type="ORF">KOI35_31085</name>
</gene>
<reference evidence="8 9" key="1">
    <citation type="submission" date="2021-06" db="EMBL/GenBank/DDBJ databases">
        <title>Actinoplanes lichenicola sp. nov., and Actinoplanes ovalisporus sp. nov., isolated from lichen in Thailand.</title>
        <authorList>
            <person name="Saeng-In P."/>
            <person name="Kanchanasin P."/>
            <person name="Yuki M."/>
            <person name="Kudo T."/>
            <person name="Ohkuma M."/>
            <person name="Phongsopitanun W."/>
            <person name="Tanasupawat S."/>
        </authorList>
    </citation>
    <scope>NUCLEOTIDE SEQUENCE [LARGE SCALE GENOMIC DNA]</scope>
    <source>
        <strain evidence="8 9">NBRC 110975</strain>
    </source>
</reference>
<evidence type="ECO:0000256" key="2">
    <source>
        <dbReference type="ARBA" id="ARBA00023015"/>
    </source>
</evidence>
<evidence type="ECO:0000313" key="9">
    <source>
        <dbReference type="Proteomes" id="UP001519654"/>
    </source>
</evidence>
<dbReference type="InterPro" id="IPR011006">
    <property type="entry name" value="CheY-like_superfamily"/>
</dbReference>
<evidence type="ECO:0000256" key="3">
    <source>
        <dbReference type="ARBA" id="ARBA00023125"/>
    </source>
</evidence>
<dbReference type="CDD" id="cd17535">
    <property type="entry name" value="REC_NarL-like"/>
    <property type="match status" value="1"/>
</dbReference>
<dbReference type="SMART" id="SM00421">
    <property type="entry name" value="HTH_LUXR"/>
    <property type="match status" value="1"/>
</dbReference>
<dbReference type="PROSITE" id="PS50043">
    <property type="entry name" value="HTH_LUXR_2"/>
    <property type="match status" value="1"/>
</dbReference>
<evidence type="ECO:0000313" key="8">
    <source>
        <dbReference type="EMBL" id="MBU2667965.1"/>
    </source>
</evidence>
<keyword evidence="9" id="KW-1185">Reference proteome</keyword>
<feature type="domain" description="Response regulatory" evidence="7">
    <location>
        <begin position="4"/>
        <end position="120"/>
    </location>
</feature>
<dbReference type="EMBL" id="JAHKKG010000010">
    <property type="protein sequence ID" value="MBU2667965.1"/>
    <property type="molecule type" value="Genomic_DNA"/>
</dbReference>
<evidence type="ECO:0000256" key="5">
    <source>
        <dbReference type="PROSITE-ProRule" id="PRU00169"/>
    </source>
</evidence>
<dbReference type="RefSeq" id="WP_215792220.1">
    <property type="nucleotide sequence ID" value="NZ_JAHKKG010000010.1"/>
</dbReference>
<dbReference type="PRINTS" id="PR00038">
    <property type="entry name" value="HTHLUXR"/>
</dbReference>
<dbReference type="InterPro" id="IPR036388">
    <property type="entry name" value="WH-like_DNA-bd_sf"/>
</dbReference>
<dbReference type="PANTHER" id="PTHR44688">
    <property type="entry name" value="DNA-BINDING TRANSCRIPTIONAL ACTIVATOR DEVR_DOSR"/>
    <property type="match status" value="1"/>
</dbReference>
<dbReference type="SUPFAM" id="SSF46894">
    <property type="entry name" value="C-terminal effector domain of the bipartite response regulators"/>
    <property type="match status" value="1"/>
</dbReference>
<evidence type="ECO:0000259" key="7">
    <source>
        <dbReference type="PROSITE" id="PS50110"/>
    </source>
</evidence>
<sequence length="203" mass="21177">MRRPVLLVDDHRVLADSLALSLDLQPDLCCAAVAHTARDGLSMAAAIPYAVAVVDLQLPDADGLDVVARLHEARPAAPIVVLTAHPKADLAQRALAAGAAAFLGKDLGLADILAAIRSADPARPQVQPGLRPSPVALTHRELDVLRQLSQGRDASRTASTLGISLNTARGHIKSVLAKLGVQTQLDAVVAAERLGLITVGSRY</sequence>
<evidence type="ECO:0000256" key="4">
    <source>
        <dbReference type="ARBA" id="ARBA00023163"/>
    </source>
</evidence>
<name>A0ABS5Z0P8_9ACTN</name>
<evidence type="ECO:0000259" key="6">
    <source>
        <dbReference type="PROSITE" id="PS50043"/>
    </source>
</evidence>
<protein>
    <submittedName>
        <fullName evidence="8">Response regulator transcription factor</fullName>
    </submittedName>
</protein>
<feature type="modified residue" description="4-aspartylphosphate" evidence="5">
    <location>
        <position position="55"/>
    </location>
</feature>
<dbReference type="Gene3D" id="3.40.50.2300">
    <property type="match status" value="1"/>
</dbReference>
<dbReference type="Gene3D" id="1.10.10.10">
    <property type="entry name" value="Winged helix-like DNA-binding domain superfamily/Winged helix DNA-binding domain"/>
    <property type="match status" value="1"/>
</dbReference>
<dbReference type="SMART" id="SM00448">
    <property type="entry name" value="REC"/>
    <property type="match status" value="1"/>
</dbReference>
<proteinExistence type="predicted"/>
<dbReference type="Proteomes" id="UP001519654">
    <property type="component" value="Unassembled WGS sequence"/>
</dbReference>